<dbReference type="GO" id="GO:0005524">
    <property type="term" value="F:ATP binding"/>
    <property type="evidence" value="ECO:0007669"/>
    <property type="project" value="UniProtKB-UniRule"/>
</dbReference>
<keyword evidence="2 9" id="KW-0547">Nucleotide-binding</keyword>
<dbReference type="Gene3D" id="2.40.50.140">
    <property type="entry name" value="Nucleic acid-binding proteins"/>
    <property type="match status" value="1"/>
</dbReference>
<dbReference type="InterPro" id="IPR011129">
    <property type="entry name" value="CSD"/>
</dbReference>
<dbReference type="eggNOG" id="COG1158">
    <property type="taxonomic scope" value="Bacteria"/>
</dbReference>
<dbReference type="GO" id="GO:0003723">
    <property type="term" value="F:RNA binding"/>
    <property type="evidence" value="ECO:0007669"/>
    <property type="project" value="UniProtKB-UniRule"/>
</dbReference>
<dbReference type="OrthoDB" id="9803053at2"/>
<dbReference type="SUPFAM" id="SSF50249">
    <property type="entry name" value="Nucleic acid-binding proteins"/>
    <property type="match status" value="1"/>
</dbReference>
<dbReference type="InterPro" id="IPR041703">
    <property type="entry name" value="Rho_factor_ATP-bd"/>
</dbReference>
<dbReference type="Proteomes" id="UP000003280">
    <property type="component" value="Unassembled WGS sequence"/>
</dbReference>
<dbReference type="CDD" id="cd04459">
    <property type="entry name" value="Rho_CSD"/>
    <property type="match status" value="1"/>
</dbReference>
<dbReference type="GO" id="GO:0008186">
    <property type="term" value="F:ATP-dependent activity, acting on RNA"/>
    <property type="evidence" value="ECO:0007669"/>
    <property type="project" value="UniProtKB-UniRule"/>
</dbReference>
<evidence type="ECO:0000256" key="7">
    <source>
        <dbReference type="ARBA" id="ARBA00023015"/>
    </source>
</evidence>
<feature type="binding site" evidence="9">
    <location>
        <position position="343"/>
    </location>
    <ligand>
        <name>ATP</name>
        <dbReference type="ChEBI" id="CHEBI:30616"/>
    </ligand>
</feature>
<dbReference type="EMBL" id="AEEH01000047">
    <property type="protein sequence ID" value="EFM24907.1"/>
    <property type="molecule type" value="Genomic_DNA"/>
</dbReference>
<dbReference type="PANTHER" id="PTHR46425">
    <property type="entry name" value="TRANSCRIPTION TERMINATION FACTOR RHO"/>
    <property type="match status" value="1"/>
</dbReference>
<feature type="domain" description="Rho RNA-BD" evidence="12">
    <location>
        <begin position="184"/>
        <end position="257"/>
    </location>
</feature>
<sequence>MVNKNNGLLYSKSLDDLKNIARSMGLANDFLFNKNDYIEYIETGNVKTKTYSKEDLESLNLTSIKEIAKFFNIESPYKYNKSDLILKILSTQDNFNLNNENNDNLDIKNLSIDNLKTLAIEYGLDNPNSLTKDQLVEYIYKYESEDDFSNEEEIKSENSSNISKIDTTNLSNNAEKIIEKMDEINYVTGFLEILPDGYGFLRMKNYLSGDGDVYVGHSQIRRFRLRTGDKVQGVVKPSKEGENFNALIYINEVNDLPPQTATRRPNFDNLTPIYPNERLKLETTTTETAMRLIDIVSPLGKGQRGLIVSPPKSGKTTLLKKIAKSIEKNYPDTHLIVLLIDERPEEVTDMKRSVNGEVVFSTFDEMSKNHTKVAEMVIERAKRLVENKRDVVILLDSLTRLARAYNLVTPPSGKTLTGGLDPLSLHAPKKFFGAARNIEEGGSLTILATALVDTGSRMDDIIFEEFKGTGNMEVHLNRKLSEKRIFPAIDIFKSGTRKEELLLSKEEYEFSNYIRRATSDDDKLKVTEFMLSSLEKYKTNKEFINTSKINLDLP</sequence>
<keyword evidence="8 9" id="KW-0804">Transcription</keyword>
<feature type="binding site" evidence="9">
    <location>
        <begin position="312"/>
        <end position="317"/>
    </location>
    <ligand>
        <name>ATP</name>
        <dbReference type="ChEBI" id="CHEBI:30616"/>
    </ligand>
</feature>
<evidence type="ECO:0000256" key="8">
    <source>
        <dbReference type="ARBA" id="ARBA00023163"/>
    </source>
</evidence>
<comment type="caution">
    <text evidence="13">The sequence shown here is derived from an EMBL/GenBank/DDBJ whole genome shotgun (WGS) entry which is preliminary data.</text>
</comment>
<keyword evidence="6 9" id="KW-0694">RNA-binding</keyword>
<dbReference type="InterPro" id="IPR003593">
    <property type="entry name" value="AAA+_ATPase"/>
</dbReference>
<comment type="function">
    <text evidence="9">Facilitates transcription termination by a mechanism that involves Rho binding to the nascent RNA, activation of Rho's RNA-dependent ATPase activity, and release of the mRNA from the DNA template.</text>
</comment>
<keyword evidence="5 9" id="KW-0067">ATP-binding</keyword>
<dbReference type="SMART" id="SM00382">
    <property type="entry name" value="AAA"/>
    <property type="match status" value="1"/>
</dbReference>
<dbReference type="SMART" id="SM00959">
    <property type="entry name" value="Rho_N"/>
    <property type="match status" value="2"/>
</dbReference>
<gene>
    <name evidence="9 13" type="primary">rho</name>
    <name evidence="13" type="ORF">HMPREF9225_1478</name>
</gene>
<dbReference type="PROSITE" id="PS51856">
    <property type="entry name" value="RHO_RNA_BD"/>
    <property type="match status" value="1"/>
</dbReference>
<evidence type="ECO:0000256" key="2">
    <source>
        <dbReference type="ARBA" id="ARBA00022741"/>
    </source>
</evidence>
<evidence type="ECO:0000256" key="6">
    <source>
        <dbReference type="ARBA" id="ARBA00022884"/>
    </source>
</evidence>
<dbReference type="SMART" id="SM00357">
    <property type="entry name" value="CSP"/>
    <property type="match status" value="1"/>
</dbReference>
<dbReference type="GO" id="GO:0016787">
    <property type="term" value="F:hydrolase activity"/>
    <property type="evidence" value="ECO:0007669"/>
    <property type="project" value="UniProtKB-KW"/>
</dbReference>
<evidence type="ECO:0000256" key="1">
    <source>
        <dbReference type="ARBA" id="ARBA00022472"/>
    </source>
</evidence>
<dbReference type="Pfam" id="PF07498">
    <property type="entry name" value="Rho_N"/>
    <property type="match status" value="1"/>
</dbReference>
<dbReference type="SUPFAM" id="SSF52540">
    <property type="entry name" value="P-loop containing nucleoside triphosphate hydrolases"/>
    <property type="match status" value="1"/>
</dbReference>
<evidence type="ECO:0000256" key="3">
    <source>
        <dbReference type="ARBA" id="ARBA00022801"/>
    </source>
</evidence>
<dbReference type="InterPro" id="IPR004665">
    <property type="entry name" value="Term_rho"/>
</dbReference>
<dbReference type="HAMAP" id="MF_01884">
    <property type="entry name" value="Rho"/>
    <property type="match status" value="1"/>
</dbReference>
<dbReference type="InterPro" id="IPR011112">
    <property type="entry name" value="Rho-like_N"/>
</dbReference>
<dbReference type="GO" id="GO:0004386">
    <property type="term" value="F:helicase activity"/>
    <property type="evidence" value="ECO:0007669"/>
    <property type="project" value="UniProtKB-UniRule"/>
</dbReference>
<evidence type="ECO:0000256" key="10">
    <source>
        <dbReference type="NCBIfam" id="TIGR00767"/>
    </source>
</evidence>
<dbReference type="InterPro" id="IPR011113">
    <property type="entry name" value="Rho_RNA-bd"/>
</dbReference>
<dbReference type="EC" id="3.6.4.-" evidence="9 10"/>
<keyword evidence="7 9" id="KW-0805">Transcription regulation</keyword>
<comment type="similarity">
    <text evidence="9 11">Belongs to the Rho family.</text>
</comment>
<evidence type="ECO:0000256" key="11">
    <source>
        <dbReference type="PROSITE-ProRule" id="PRU01203"/>
    </source>
</evidence>
<dbReference type="Gene3D" id="3.40.50.300">
    <property type="entry name" value="P-loop containing nucleotide triphosphate hydrolases"/>
    <property type="match status" value="1"/>
</dbReference>
<dbReference type="PANTHER" id="PTHR46425:SF1">
    <property type="entry name" value="TRANSCRIPTION TERMINATION FACTOR RHO"/>
    <property type="match status" value="1"/>
</dbReference>
<dbReference type="GO" id="GO:0006353">
    <property type="term" value="P:DNA-templated transcription termination"/>
    <property type="evidence" value="ECO:0007669"/>
    <property type="project" value="UniProtKB-UniRule"/>
</dbReference>
<evidence type="ECO:0000259" key="12">
    <source>
        <dbReference type="PROSITE" id="PS51856"/>
    </source>
</evidence>
<dbReference type="InterPro" id="IPR000194">
    <property type="entry name" value="ATPase_F1/V1/A1_a/bsu_nucl-bd"/>
</dbReference>
<reference evidence="13 14" key="1">
    <citation type="submission" date="2010-07" db="EMBL/GenBank/DDBJ databases">
        <authorList>
            <person name="Muzny D."/>
            <person name="Qin X."/>
            <person name="Deng J."/>
            <person name="Jiang H."/>
            <person name="Liu Y."/>
            <person name="Qu J."/>
            <person name="Song X.-Z."/>
            <person name="Zhang L."/>
            <person name="Thornton R."/>
            <person name="Coyle M."/>
            <person name="Francisco L."/>
            <person name="Jackson L."/>
            <person name="Javaid M."/>
            <person name="Korchina V."/>
            <person name="Kovar C."/>
            <person name="Mata R."/>
            <person name="Mathew T."/>
            <person name="Ngo R."/>
            <person name="Nguyen L."/>
            <person name="Nguyen N."/>
            <person name="Okwuonu G."/>
            <person name="Ongeri F."/>
            <person name="Pham C."/>
            <person name="Simmons D."/>
            <person name="Wilczek-Boney K."/>
            <person name="Hale W."/>
            <person name="Jakkamsetti A."/>
            <person name="Pham P."/>
            <person name="Ruth R."/>
            <person name="San Lucas F."/>
            <person name="Warren J."/>
            <person name="Zhang J."/>
            <person name="Zhao Z."/>
            <person name="Zhou C."/>
            <person name="Zhu D."/>
            <person name="Lee S."/>
            <person name="Bess C."/>
            <person name="Blankenburg K."/>
            <person name="Forbes L."/>
            <person name="Fu Q."/>
            <person name="Gubbala S."/>
            <person name="Hirani K."/>
            <person name="Jayaseelan J.C."/>
            <person name="Lara F."/>
            <person name="Munidasa M."/>
            <person name="Palculict T."/>
            <person name="Patil S."/>
            <person name="Pu L.-L."/>
            <person name="Saada N."/>
            <person name="Tang L."/>
            <person name="Weissenberger G."/>
            <person name="Zhu Y."/>
            <person name="Hemphill L."/>
            <person name="Shang Y."/>
            <person name="Youmans B."/>
            <person name="Ayvaz T."/>
            <person name="Ross M."/>
            <person name="Santibanez J."/>
            <person name="Aqrawi P."/>
            <person name="Gross S."/>
            <person name="Joshi V."/>
            <person name="Fowler G."/>
            <person name="Nazareth L."/>
            <person name="Reid J."/>
            <person name="Worley K."/>
            <person name="Petrosino J."/>
            <person name="Highlander S."/>
            <person name="Gibbs R."/>
        </authorList>
    </citation>
    <scope>NUCLEOTIDE SEQUENCE [LARGE SCALE GENOMIC DNA]</scope>
    <source>
        <strain evidence="13 14">ATCC BAA-1640</strain>
    </source>
</reference>
<keyword evidence="14" id="KW-1185">Reference proteome</keyword>
<comment type="caution">
    <text evidence="9">Lacks conserved residue(s) required for the propagation of feature annotation.</text>
</comment>
<evidence type="ECO:0000313" key="14">
    <source>
        <dbReference type="Proteomes" id="UP000003280"/>
    </source>
</evidence>
<dbReference type="Pfam" id="PF00006">
    <property type="entry name" value="ATP-synt_ab"/>
    <property type="match status" value="1"/>
</dbReference>
<protein>
    <recommendedName>
        <fullName evidence="9 10">Transcription termination factor Rho</fullName>
        <ecNumber evidence="9 10">3.6.4.-</ecNumber>
    </recommendedName>
    <alternativeName>
        <fullName evidence="9">ATP-dependent helicase Rho</fullName>
    </alternativeName>
</protein>
<feature type="binding site" evidence="9">
    <location>
        <begin position="300"/>
        <end position="305"/>
    </location>
    <ligand>
        <name>ATP</name>
        <dbReference type="ChEBI" id="CHEBI:30616"/>
    </ligand>
</feature>
<accession>E0NMT9</accession>
<evidence type="ECO:0000313" key="13">
    <source>
        <dbReference type="EMBL" id="EFM24907.1"/>
    </source>
</evidence>
<dbReference type="HOGENOM" id="CLU_016377_4_1_9"/>
<keyword evidence="3 9" id="KW-0378">Hydrolase</keyword>
<dbReference type="InterPro" id="IPR027417">
    <property type="entry name" value="P-loop_NTPase"/>
</dbReference>
<dbReference type="Pfam" id="PF07497">
    <property type="entry name" value="Rho_RNA_bind"/>
    <property type="match status" value="1"/>
</dbReference>
<dbReference type="NCBIfam" id="NF006886">
    <property type="entry name" value="PRK09376.1"/>
    <property type="match status" value="1"/>
</dbReference>
<dbReference type="AlphaFoldDB" id="E0NMT9"/>
<evidence type="ECO:0000256" key="4">
    <source>
        <dbReference type="ARBA" id="ARBA00022806"/>
    </source>
</evidence>
<dbReference type="InterPro" id="IPR012340">
    <property type="entry name" value="NA-bd_OB-fold"/>
</dbReference>
<dbReference type="CDD" id="cd01128">
    <property type="entry name" value="rho_factor_C"/>
    <property type="match status" value="1"/>
</dbReference>
<keyword evidence="4 9" id="KW-0347">Helicase</keyword>
<evidence type="ECO:0000256" key="9">
    <source>
        <dbReference type="HAMAP-Rule" id="MF_01884"/>
    </source>
</evidence>
<proteinExistence type="inferred from homology"/>
<keyword evidence="1 9" id="KW-0806">Transcription termination</keyword>
<dbReference type="NCBIfam" id="TIGR00767">
    <property type="entry name" value="rho"/>
    <property type="match status" value="1"/>
</dbReference>
<organism evidence="13 14">
    <name type="scientific">Peptoniphilus duerdenii ATCC BAA-1640</name>
    <dbReference type="NCBI Taxonomy" id="862517"/>
    <lineage>
        <taxon>Bacteria</taxon>
        <taxon>Bacillati</taxon>
        <taxon>Bacillota</taxon>
        <taxon>Tissierellia</taxon>
        <taxon>Tissierellales</taxon>
        <taxon>Peptoniphilaceae</taxon>
        <taxon>Peptoniphilus</taxon>
    </lineage>
</organism>
<dbReference type="STRING" id="862517.HMPREF9225_1478"/>
<evidence type="ECO:0000256" key="5">
    <source>
        <dbReference type="ARBA" id="ARBA00022840"/>
    </source>
</evidence>
<comment type="subunit">
    <text evidence="9">Homohexamer. The homohexamer assembles into an open ring structure.</text>
</comment>
<name>E0NMT9_9FIRM</name>
<dbReference type="RefSeq" id="WP_008902268.1">
    <property type="nucleotide sequence ID" value="NZ_GL397071.1"/>
</dbReference>